<dbReference type="EMBL" id="SCWA01000006">
    <property type="protein sequence ID" value="TDL98145.1"/>
    <property type="molecule type" value="Genomic_DNA"/>
</dbReference>
<dbReference type="RefSeq" id="WP_133431624.1">
    <property type="nucleotide sequence ID" value="NZ_SCWA01000006.1"/>
</dbReference>
<evidence type="ECO:0000256" key="1">
    <source>
        <dbReference type="SAM" id="MobiDB-lite"/>
    </source>
</evidence>
<dbReference type="OrthoDB" id="2734847at2"/>
<reference evidence="2 3" key="1">
    <citation type="submission" date="2019-01" db="EMBL/GenBank/DDBJ databases">
        <title>Draft genome sequences of the type strains of six Macrococcus species.</title>
        <authorList>
            <person name="Mazhar S."/>
            <person name="Altermann E."/>
            <person name="Hill C."/>
            <person name="Mcauliffe O."/>
        </authorList>
    </citation>
    <scope>NUCLEOTIDE SEQUENCE [LARGE SCALE GENOMIC DNA]</scope>
    <source>
        <strain evidence="2 3">CCM4811</strain>
    </source>
</reference>
<dbReference type="AlphaFoldDB" id="A0A4R6BEE5"/>
<evidence type="ECO:0000313" key="2">
    <source>
        <dbReference type="EMBL" id="TDL98145.1"/>
    </source>
</evidence>
<name>A0A4R6BEE5_9STAP</name>
<evidence type="ECO:0000313" key="3">
    <source>
        <dbReference type="Proteomes" id="UP000295310"/>
    </source>
</evidence>
<feature type="region of interest" description="Disordered" evidence="1">
    <location>
        <begin position="69"/>
        <end position="88"/>
    </location>
</feature>
<sequence>MSIGTIIFIIGIIITIGQSVVEKMGKKEDAKPIVRKLQNFEKRVQQNIDKIEQTSESYKPAQRKAREVVKEASPRLVQEQKKARPERMKAIDPVEKVLTDKHLTQQQKAHRLEAIKSQDLTETDGFKFEITNENLVHSLIMAELLGPPKSKR</sequence>
<proteinExistence type="predicted"/>
<accession>A0A4R6BEE5</accession>
<dbReference type="Proteomes" id="UP000295310">
    <property type="component" value="Unassembled WGS sequence"/>
</dbReference>
<comment type="caution">
    <text evidence="2">The sequence shown here is derived from an EMBL/GenBank/DDBJ whole genome shotgun (WGS) entry which is preliminary data.</text>
</comment>
<organism evidence="2 3">
    <name type="scientific">Macrococcus brunensis</name>
    <dbReference type="NCBI Taxonomy" id="198483"/>
    <lineage>
        <taxon>Bacteria</taxon>
        <taxon>Bacillati</taxon>
        <taxon>Bacillota</taxon>
        <taxon>Bacilli</taxon>
        <taxon>Bacillales</taxon>
        <taxon>Staphylococcaceae</taxon>
        <taxon>Macrococcus</taxon>
    </lineage>
</organism>
<gene>
    <name evidence="2" type="ORF">ERX27_04400</name>
</gene>
<keyword evidence="3" id="KW-1185">Reference proteome</keyword>
<protein>
    <submittedName>
        <fullName evidence="2">Uncharacterized protein</fullName>
    </submittedName>
</protein>